<dbReference type="GO" id="GO:0016020">
    <property type="term" value="C:membrane"/>
    <property type="evidence" value="ECO:0007669"/>
    <property type="project" value="UniProtKB-SubCell"/>
</dbReference>
<evidence type="ECO:0000256" key="1">
    <source>
        <dbReference type="ARBA" id="ARBA00004141"/>
    </source>
</evidence>
<feature type="transmembrane region" description="Helical" evidence="7">
    <location>
        <begin position="613"/>
        <end position="636"/>
    </location>
</feature>
<evidence type="ECO:0000256" key="4">
    <source>
        <dbReference type="ARBA" id="ARBA00022989"/>
    </source>
</evidence>
<evidence type="ECO:0000256" key="5">
    <source>
        <dbReference type="ARBA" id="ARBA00023136"/>
    </source>
</evidence>
<name>A0AAV0QE78_9ROSI</name>
<dbReference type="AlphaFoldDB" id="A0AAV0QE78"/>
<organism evidence="8 9">
    <name type="scientific">Linum tenue</name>
    <dbReference type="NCBI Taxonomy" id="586396"/>
    <lineage>
        <taxon>Eukaryota</taxon>
        <taxon>Viridiplantae</taxon>
        <taxon>Streptophyta</taxon>
        <taxon>Embryophyta</taxon>
        <taxon>Tracheophyta</taxon>
        <taxon>Spermatophyta</taxon>
        <taxon>Magnoliopsida</taxon>
        <taxon>eudicotyledons</taxon>
        <taxon>Gunneridae</taxon>
        <taxon>Pentapetalae</taxon>
        <taxon>rosids</taxon>
        <taxon>fabids</taxon>
        <taxon>Malpighiales</taxon>
        <taxon>Linaceae</taxon>
        <taxon>Linum</taxon>
    </lineage>
</organism>
<keyword evidence="4 7" id="KW-1133">Transmembrane helix</keyword>
<feature type="transmembrane region" description="Helical" evidence="7">
    <location>
        <begin position="212"/>
        <end position="238"/>
    </location>
</feature>
<feature type="transmembrane region" description="Helical" evidence="7">
    <location>
        <begin position="564"/>
        <end position="587"/>
    </location>
</feature>
<reference evidence="8" key="1">
    <citation type="submission" date="2022-08" db="EMBL/GenBank/DDBJ databases">
        <authorList>
            <person name="Gutierrez-Valencia J."/>
        </authorList>
    </citation>
    <scope>NUCLEOTIDE SEQUENCE</scope>
</reference>
<proteinExistence type="inferred from homology"/>
<feature type="transmembrane region" description="Helical" evidence="7">
    <location>
        <begin position="258"/>
        <end position="278"/>
    </location>
</feature>
<sequence length="666" mass="73599">MKTPHLNEKKRYLNAYKYLSIVHSHYTNRPFLHLSSLALSLSFRHPQNENRPRYFHRHHFHMGEETAGGMLPADEIQSPAKHPHNPTAGRRKGGLKTMPFIISNETLEKVASVGLQANMIFYLQKQYHLTNSTGANVLFLWGALSNFTPIFGAFASDSYLGRFRVIAIGTIVTVFGMIVLWSTAVFPSARPNPCQQLTPDTKHCDSPEPAQLFLLFASFALMAVGAGGIRPCSLAFGADQFSDPADPNNERTLQTFFSWYYASVGVSVIVSALAIVAIQDRFGWIVGFGVPVVLMILSAVLFLIGSPVYVRVPGDSTLLTGFGRVVAGAWRNRGMAAPTRDSDRWIRRQGSKLVRPTDKLRYIYKRRFLNKACMIPNPSEAQPKDPNTLCTVQQVEELKSLIKVLPIWSTTIIIAVTVSQHSFPALQANSMDRRFIGEFKLPPASYGVFGILTLTLWVALYDRVVVPVLAGRPFNRPTGISNKYRMGIGLLISCLATAVAGAVEHRRRNLAFRQGIADDPAAIVGMSANWLILQYCLTGLGEAFNIIGQIEFYYSQFPENMRSIAMALVSLGLGVGNLAGSLIVSVVNEATKRGGGGRVSWVGNNLNRGHYDYYYWLLSVLSVGNFFYYLLCSWAYGSDDRKLWDEAEVAGGDGGGGEGREMETVV</sequence>
<feature type="transmembrane region" description="Helical" evidence="7">
    <location>
        <begin position="285"/>
        <end position="310"/>
    </location>
</feature>
<feature type="compositionally biased region" description="Basic residues" evidence="6">
    <location>
        <begin position="81"/>
        <end position="92"/>
    </location>
</feature>
<feature type="transmembrane region" description="Helical" evidence="7">
    <location>
        <begin position="484"/>
        <end position="503"/>
    </location>
</feature>
<comment type="subcellular location">
    <subcellularLocation>
        <location evidence="1">Membrane</location>
        <topology evidence="1">Multi-pass membrane protein</topology>
    </subcellularLocation>
</comment>
<evidence type="ECO:0000256" key="3">
    <source>
        <dbReference type="ARBA" id="ARBA00022692"/>
    </source>
</evidence>
<dbReference type="PANTHER" id="PTHR11654">
    <property type="entry name" value="OLIGOPEPTIDE TRANSPORTER-RELATED"/>
    <property type="match status" value="1"/>
</dbReference>
<keyword evidence="3 7" id="KW-0812">Transmembrane</keyword>
<comment type="caution">
    <text evidence="8">The sequence shown here is derived from an EMBL/GenBank/DDBJ whole genome shotgun (WGS) entry which is preliminary data.</text>
</comment>
<evidence type="ECO:0000256" key="2">
    <source>
        <dbReference type="ARBA" id="ARBA00005982"/>
    </source>
</evidence>
<dbReference type="Pfam" id="PF00854">
    <property type="entry name" value="PTR2"/>
    <property type="match status" value="1"/>
</dbReference>
<gene>
    <name evidence="8" type="ORF">LITE_LOCUS42810</name>
</gene>
<feature type="transmembrane region" description="Helical" evidence="7">
    <location>
        <begin position="405"/>
        <end position="423"/>
    </location>
</feature>
<feature type="region of interest" description="Disordered" evidence="6">
    <location>
        <begin position="73"/>
        <end position="92"/>
    </location>
</feature>
<dbReference type="SUPFAM" id="SSF103473">
    <property type="entry name" value="MFS general substrate transporter"/>
    <property type="match status" value="1"/>
</dbReference>
<comment type="similarity">
    <text evidence="2">Belongs to the major facilitator superfamily. Proton-dependent oligopeptide transporter (POT/PTR) (TC 2.A.17) family.</text>
</comment>
<dbReference type="Proteomes" id="UP001154282">
    <property type="component" value="Unassembled WGS sequence"/>
</dbReference>
<dbReference type="EMBL" id="CAMGYJ010000009">
    <property type="protein sequence ID" value="CAI0543364.1"/>
    <property type="molecule type" value="Genomic_DNA"/>
</dbReference>
<dbReference type="GO" id="GO:0022857">
    <property type="term" value="F:transmembrane transporter activity"/>
    <property type="evidence" value="ECO:0007669"/>
    <property type="project" value="InterPro"/>
</dbReference>
<feature type="transmembrane region" description="Helical" evidence="7">
    <location>
        <begin position="166"/>
        <end position="186"/>
    </location>
</feature>
<keyword evidence="5 7" id="KW-0472">Membrane</keyword>
<evidence type="ECO:0000313" key="8">
    <source>
        <dbReference type="EMBL" id="CAI0543364.1"/>
    </source>
</evidence>
<feature type="transmembrane region" description="Helical" evidence="7">
    <location>
        <begin position="444"/>
        <end position="464"/>
    </location>
</feature>
<accession>A0AAV0QE78</accession>
<evidence type="ECO:0000256" key="7">
    <source>
        <dbReference type="SAM" id="Phobius"/>
    </source>
</evidence>
<evidence type="ECO:0000313" key="9">
    <source>
        <dbReference type="Proteomes" id="UP001154282"/>
    </source>
</evidence>
<dbReference type="InterPro" id="IPR000109">
    <property type="entry name" value="POT_fam"/>
</dbReference>
<dbReference type="InterPro" id="IPR036259">
    <property type="entry name" value="MFS_trans_sf"/>
</dbReference>
<evidence type="ECO:0000256" key="6">
    <source>
        <dbReference type="SAM" id="MobiDB-lite"/>
    </source>
</evidence>
<keyword evidence="9" id="KW-1185">Reference proteome</keyword>
<feature type="transmembrane region" description="Helical" evidence="7">
    <location>
        <begin position="135"/>
        <end position="154"/>
    </location>
</feature>
<protein>
    <submittedName>
        <fullName evidence="8">Uncharacterized protein</fullName>
    </submittedName>
</protein>
<dbReference type="Gene3D" id="1.20.1250.20">
    <property type="entry name" value="MFS general substrate transporter like domains"/>
    <property type="match status" value="1"/>
</dbReference>
<dbReference type="CDD" id="cd17416">
    <property type="entry name" value="MFS_NPF1_2"/>
    <property type="match status" value="1"/>
</dbReference>